<keyword evidence="4" id="KW-1185">Reference proteome</keyword>
<dbReference type="Gene3D" id="1.10.3020.10">
    <property type="entry name" value="alpha-amino acid ester hydrolase ( Helical cap domain)"/>
    <property type="match status" value="1"/>
</dbReference>
<dbReference type="InterPro" id="IPR000383">
    <property type="entry name" value="Xaa-Pro-like_dom"/>
</dbReference>
<feature type="domain" description="Xaa-Pro dipeptidyl-peptidase C-terminal" evidence="2">
    <location>
        <begin position="312"/>
        <end position="541"/>
    </location>
</feature>
<protein>
    <recommendedName>
        <fullName evidence="2">Xaa-Pro dipeptidyl-peptidase C-terminal domain-containing protein</fullName>
    </recommendedName>
</protein>
<keyword evidence="1" id="KW-0378">Hydrolase</keyword>
<dbReference type="Pfam" id="PF02129">
    <property type="entry name" value="Peptidase_S15"/>
    <property type="match status" value="1"/>
</dbReference>
<name>A0A839E7T5_9MICO</name>
<reference evidence="3 4" key="1">
    <citation type="submission" date="2020-07" db="EMBL/GenBank/DDBJ databases">
        <title>Sequencing the genomes of 1000 actinobacteria strains.</title>
        <authorList>
            <person name="Klenk H.-P."/>
        </authorList>
    </citation>
    <scope>NUCLEOTIDE SEQUENCE [LARGE SCALE GENOMIC DNA]</scope>
    <source>
        <strain evidence="3 4">DSM 19663</strain>
    </source>
</reference>
<evidence type="ECO:0000259" key="2">
    <source>
        <dbReference type="SMART" id="SM00939"/>
    </source>
</evidence>
<dbReference type="Gene3D" id="2.60.120.260">
    <property type="entry name" value="Galactose-binding domain-like"/>
    <property type="match status" value="1"/>
</dbReference>
<sequence>MTDIVRVGPAPVSELARERRVRMRDGVQLATDVYLPDGDESPGDTILIRLPYDKCGPYTFIPLVAEYFMEHGYRVVAQDVRGKFRSDGEALLFVNEARDGYDTIDWIVQQGWSNGSVAMWGDSYYGYTQWAAVSTQHPALKAIAPRVTGTQLGEPVRDPGAIRPVEWAVTYLYPLTYFHSQDGFAWELDSSRRPYSAQAEEVMSAIGARSISYDQWFPSAVHLPRFVDGSPFDARPVPVLHTIGLWDNCAPLSWADVAELESRPAWALNHYLRIEAMDHESYYFEDGPERRTESRTDDQIRSELPRMLDPSIAFFEVFVRGNGRPDDIPRVAWSLAGTPGMRVAERWPPSGLREWVVYAAADGSLGVAQAEESVVEWVHDPDDLVPSSAANAFGFLMERPDEAPLGERHDVVVFTAGAQATPVDLVGPARARVEVQSDGPVMDVFVRLLDVAPDGSALRIARGQAQVNRPPIVGPTEVTIDLGQVSYRLAPGHQLRVHVSSSDHPEYLAQPGTGEHPWSARETRVNRQRLTVGGPHGLELTLSVLDTKGTAS</sequence>
<dbReference type="EMBL" id="JACGWX010000006">
    <property type="protein sequence ID" value="MBA8848709.1"/>
    <property type="molecule type" value="Genomic_DNA"/>
</dbReference>
<comment type="caution">
    <text evidence="3">The sequence shown here is derived from an EMBL/GenBank/DDBJ whole genome shotgun (WGS) entry which is preliminary data.</text>
</comment>
<dbReference type="Pfam" id="PF08530">
    <property type="entry name" value="PepX_C"/>
    <property type="match status" value="1"/>
</dbReference>
<dbReference type="InterPro" id="IPR005674">
    <property type="entry name" value="CocE/Ser_esterase"/>
</dbReference>
<dbReference type="Gene3D" id="3.40.50.1820">
    <property type="entry name" value="alpha/beta hydrolase"/>
    <property type="match status" value="1"/>
</dbReference>
<dbReference type="InterPro" id="IPR008979">
    <property type="entry name" value="Galactose-bd-like_sf"/>
</dbReference>
<dbReference type="SUPFAM" id="SSF53474">
    <property type="entry name" value="alpha/beta-Hydrolases"/>
    <property type="match status" value="1"/>
</dbReference>
<dbReference type="NCBIfam" id="TIGR00976">
    <property type="entry name" value="CocE_NonD"/>
    <property type="match status" value="1"/>
</dbReference>
<dbReference type="AlphaFoldDB" id="A0A839E7T5"/>
<dbReference type="InterPro" id="IPR029058">
    <property type="entry name" value="AB_hydrolase_fold"/>
</dbReference>
<dbReference type="InterPro" id="IPR013736">
    <property type="entry name" value="Xaa-Pro_dipept_C"/>
</dbReference>
<accession>A0A839E7T5</accession>
<dbReference type="Proteomes" id="UP000585905">
    <property type="component" value="Unassembled WGS sequence"/>
</dbReference>
<evidence type="ECO:0000313" key="4">
    <source>
        <dbReference type="Proteomes" id="UP000585905"/>
    </source>
</evidence>
<gene>
    <name evidence="3" type="ORF">FHX53_002319</name>
</gene>
<dbReference type="SUPFAM" id="SSF49785">
    <property type="entry name" value="Galactose-binding domain-like"/>
    <property type="match status" value="1"/>
</dbReference>
<evidence type="ECO:0000256" key="1">
    <source>
        <dbReference type="ARBA" id="ARBA00022801"/>
    </source>
</evidence>
<dbReference type="GO" id="GO:0008239">
    <property type="term" value="F:dipeptidyl-peptidase activity"/>
    <property type="evidence" value="ECO:0007669"/>
    <property type="project" value="InterPro"/>
</dbReference>
<dbReference type="RefSeq" id="WP_182491474.1">
    <property type="nucleotide sequence ID" value="NZ_BAAAOV010000011.1"/>
</dbReference>
<organism evidence="3 4">
    <name type="scientific">Microcella alkalica</name>
    <dbReference type="NCBI Taxonomy" id="355930"/>
    <lineage>
        <taxon>Bacteria</taxon>
        <taxon>Bacillati</taxon>
        <taxon>Actinomycetota</taxon>
        <taxon>Actinomycetes</taxon>
        <taxon>Micrococcales</taxon>
        <taxon>Microbacteriaceae</taxon>
        <taxon>Microcella</taxon>
    </lineage>
</organism>
<proteinExistence type="predicted"/>
<evidence type="ECO:0000313" key="3">
    <source>
        <dbReference type="EMBL" id="MBA8848709.1"/>
    </source>
</evidence>
<dbReference type="SMART" id="SM00939">
    <property type="entry name" value="PepX_C"/>
    <property type="match status" value="1"/>
</dbReference>